<dbReference type="PANTHER" id="PTHR11757:SF19">
    <property type="entry name" value="PROLYL ENDOPEPTIDASE-LIKE"/>
    <property type="match status" value="1"/>
</dbReference>
<gene>
    <name evidence="9" type="ORF">FUA23_14920</name>
</gene>
<organism evidence="9 10">
    <name type="scientific">Neolewinella aurantiaca</name>
    <dbReference type="NCBI Taxonomy" id="2602767"/>
    <lineage>
        <taxon>Bacteria</taxon>
        <taxon>Pseudomonadati</taxon>
        <taxon>Bacteroidota</taxon>
        <taxon>Saprospiria</taxon>
        <taxon>Saprospirales</taxon>
        <taxon>Lewinellaceae</taxon>
        <taxon>Neolewinella</taxon>
    </lineage>
</organism>
<dbReference type="Pfam" id="PF00326">
    <property type="entry name" value="Peptidase_S9"/>
    <property type="match status" value="1"/>
</dbReference>
<evidence type="ECO:0000313" key="9">
    <source>
        <dbReference type="EMBL" id="TXF88445.1"/>
    </source>
</evidence>
<dbReference type="AlphaFoldDB" id="A0A5C7FDY6"/>
<comment type="similarity">
    <text evidence="1">Belongs to the peptidase S9A family.</text>
</comment>
<dbReference type="Gene3D" id="2.130.10.120">
    <property type="entry name" value="Prolyl oligopeptidase, N-terminal domain"/>
    <property type="match status" value="1"/>
</dbReference>
<dbReference type="InterPro" id="IPR029058">
    <property type="entry name" value="AB_hydrolase_fold"/>
</dbReference>
<dbReference type="EMBL" id="VOXD01000023">
    <property type="protein sequence ID" value="TXF88445.1"/>
    <property type="molecule type" value="Genomic_DNA"/>
</dbReference>
<protein>
    <recommendedName>
        <fullName evidence="6">Proline-specific endopeptidase</fullName>
    </recommendedName>
</protein>
<comment type="caution">
    <text evidence="9">The sequence shown here is derived from an EMBL/GenBank/DDBJ whole genome shotgun (WGS) entry which is preliminary data.</text>
</comment>
<keyword evidence="10" id="KW-1185">Reference proteome</keyword>
<dbReference type="PRINTS" id="PR00862">
    <property type="entry name" value="PROLIGOPTASE"/>
</dbReference>
<evidence type="ECO:0000256" key="5">
    <source>
        <dbReference type="ARBA" id="ARBA00060121"/>
    </source>
</evidence>
<dbReference type="InterPro" id="IPR002471">
    <property type="entry name" value="Pept_S9_AS"/>
</dbReference>
<reference evidence="9 10" key="1">
    <citation type="submission" date="2019-08" db="EMBL/GenBank/DDBJ databases">
        <title>Lewinella sp. strain SSH13 Genome sequencing and assembly.</title>
        <authorList>
            <person name="Kim I."/>
        </authorList>
    </citation>
    <scope>NUCLEOTIDE SEQUENCE [LARGE SCALE GENOMIC DNA]</scope>
    <source>
        <strain evidence="9 10">SSH13</strain>
    </source>
</reference>
<dbReference type="PROSITE" id="PS00708">
    <property type="entry name" value="PRO_ENDOPEP_SER"/>
    <property type="match status" value="1"/>
</dbReference>
<accession>A0A5C7FDY6</accession>
<name>A0A5C7FDY6_9BACT</name>
<dbReference type="PANTHER" id="PTHR11757">
    <property type="entry name" value="PROTEASE FAMILY S9A OLIGOPEPTIDASE"/>
    <property type="match status" value="1"/>
</dbReference>
<proteinExistence type="inferred from homology"/>
<dbReference type="Proteomes" id="UP000321907">
    <property type="component" value="Unassembled WGS sequence"/>
</dbReference>
<keyword evidence="4" id="KW-0720">Serine protease</keyword>
<keyword evidence="3" id="KW-0378">Hydrolase</keyword>
<dbReference type="InterPro" id="IPR051543">
    <property type="entry name" value="Serine_Peptidase_S9A"/>
</dbReference>
<evidence type="ECO:0000256" key="2">
    <source>
        <dbReference type="ARBA" id="ARBA00022670"/>
    </source>
</evidence>
<dbReference type="RefSeq" id="WP_147931573.1">
    <property type="nucleotide sequence ID" value="NZ_VOXD01000023.1"/>
</dbReference>
<dbReference type="InterPro" id="IPR001375">
    <property type="entry name" value="Peptidase_S9_cat"/>
</dbReference>
<sequence length="685" mass="79132">MLPPKAKKISKTLTAHQHDRQDDYYWLNQREDPEVIKYLEAENAYFEARTQVQSGLREELFQEIKGRIKEDDSSVPYVKDGYEYQTKYETGDQYPRYLRRKLDETEPETMLDVNEMAEPYDFYNVGGLSITDDNRYLAYGEDTISRRIYTIHIKDLLTGQNLPDQIPNTTGSSVWSADGQYLFYSVKDEALRPYKIMRHKLGTAPQDDAVIYEEPDETFRAFVGRSKSKKWIVIGSAQTVSTEYHLLRADDPLGELRVFQPRERDLEYSIAHIDERFYILTNKDARNFQLMVTHEDQTSKEHWQTVIPHREDTLLEDVDLFKKFLVLSERTNGLTQLRILSDDGSSSSSKSDIAYQSDHYLQFPDEAYMAYTSVNPEFDSETLRFGYQSMTTPASTYDYNMITREQTLLKQQPVLGEFDSADYVSERRFSESRDGTKVPLSIVYHKDTPKDGSAPLLLYAYGSYGHSMDPYFSVARLSLLNRWFIFVIAHIRGGEEMGRHWYEDGKLLKKKNTFTDFIDAAEWLLANDYTTQSGLFAMGGSAGGLLMGAVANMRPDLWKGVVAQVPFVDVVTTMLDDSIPLTTGEYDEWGNPNEKEYYDYILSYSPYDQVEAKDYPNMLVTTGLHDSQVQYWEPAKWVARLRELKTDDNELLLHTDMKVGHGGASGRFDSIRDVARDYAWILSKV</sequence>
<dbReference type="FunFam" id="3.40.50.1820:FF:000005">
    <property type="entry name" value="Prolyl endopeptidase"/>
    <property type="match status" value="1"/>
</dbReference>
<dbReference type="OrthoDB" id="9801421at2"/>
<evidence type="ECO:0000256" key="1">
    <source>
        <dbReference type="ARBA" id="ARBA00005228"/>
    </source>
</evidence>
<dbReference type="Gene3D" id="3.40.50.1820">
    <property type="entry name" value="alpha/beta hydrolase"/>
    <property type="match status" value="1"/>
</dbReference>
<dbReference type="GO" id="GO:0006508">
    <property type="term" value="P:proteolysis"/>
    <property type="evidence" value="ECO:0007669"/>
    <property type="project" value="UniProtKB-KW"/>
</dbReference>
<feature type="domain" description="Peptidase S9A N-terminal" evidence="8">
    <location>
        <begin position="4"/>
        <end position="412"/>
    </location>
</feature>
<keyword evidence="2" id="KW-0645">Protease</keyword>
<dbReference type="GO" id="GO:0004252">
    <property type="term" value="F:serine-type endopeptidase activity"/>
    <property type="evidence" value="ECO:0007669"/>
    <property type="project" value="InterPro"/>
</dbReference>
<comment type="function">
    <text evidence="5">Cleaves peptide bonds on the C-terminal side of prolyl residues within peptides that are up to approximately 30 amino acids long. Has an absolute requirement for an X-Pro bond in the trans configuration immediately preceding the Pro-Y scissible bond.</text>
</comment>
<evidence type="ECO:0000256" key="3">
    <source>
        <dbReference type="ARBA" id="ARBA00022801"/>
    </source>
</evidence>
<dbReference type="InterPro" id="IPR002470">
    <property type="entry name" value="Peptidase_S9A"/>
</dbReference>
<dbReference type="SUPFAM" id="SSF53474">
    <property type="entry name" value="alpha/beta-Hydrolases"/>
    <property type="match status" value="1"/>
</dbReference>
<feature type="domain" description="Peptidase S9 prolyl oligopeptidase catalytic" evidence="7">
    <location>
        <begin position="471"/>
        <end position="683"/>
    </location>
</feature>
<evidence type="ECO:0000256" key="6">
    <source>
        <dbReference type="ARBA" id="ARBA00081187"/>
    </source>
</evidence>
<dbReference type="Pfam" id="PF02897">
    <property type="entry name" value="Peptidase_S9_N"/>
    <property type="match status" value="1"/>
</dbReference>
<dbReference type="InterPro" id="IPR023302">
    <property type="entry name" value="Pept_S9A_N"/>
</dbReference>
<evidence type="ECO:0000313" key="10">
    <source>
        <dbReference type="Proteomes" id="UP000321907"/>
    </source>
</evidence>
<evidence type="ECO:0000259" key="8">
    <source>
        <dbReference type="Pfam" id="PF02897"/>
    </source>
</evidence>
<evidence type="ECO:0000259" key="7">
    <source>
        <dbReference type="Pfam" id="PF00326"/>
    </source>
</evidence>
<dbReference type="SUPFAM" id="SSF50993">
    <property type="entry name" value="Peptidase/esterase 'gauge' domain"/>
    <property type="match status" value="1"/>
</dbReference>
<evidence type="ECO:0000256" key="4">
    <source>
        <dbReference type="ARBA" id="ARBA00022825"/>
    </source>
</evidence>